<sequence length="379" mass="43238">SKVISRRISVSHILSVNTVLQRRVTIWDNLNAKDYDQCRLCLGPFSGRSSNLSSRLSGMLSNPNCEFELNFIPLHTLGQWYQSLRINESQDQIDDDEDSLQITQIYLPNKALDQALIDWLLEFQKVKSAYDSQKIVKIDNSPQAMSPKTTVSSLIIDEDSQDSICESQTSTTSSSKMHIMECDGNGNAGGDLTLDDIRLLVELFYLPYEHGPNTQQMFIDFYWLRFNYSRNEKLNEWHCRASSFHNNVKNVGRLVQRLTTIHNRSLLYDIYNYASDINNDHKRSTVFLSGDIEPASKRGGLAGEFLSILPMGDFQPIIKPDVNTSPSIFFIQQLSSADQAVIYALCTQVSYRDEIHDLLDQHSEILADNLSKTKIEYQN</sequence>
<dbReference type="AlphaFoldDB" id="A0A8S3CF25"/>
<dbReference type="InterPro" id="IPR011496">
    <property type="entry name" value="O-GlcNAcase_cat"/>
</dbReference>
<dbReference type="Proteomes" id="UP000676336">
    <property type="component" value="Unassembled WGS sequence"/>
</dbReference>
<reference evidence="4" key="1">
    <citation type="submission" date="2021-02" db="EMBL/GenBank/DDBJ databases">
        <authorList>
            <person name="Nowell W R."/>
        </authorList>
    </citation>
    <scope>NUCLEOTIDE SEQUENCE</scope>
</reference>
<feature type="non-terminal residue" evidence="4">
    <location>
        <position position="1"/>
    </location>
</feature>
<dbReference type="PANTHER" id="PTHR13170">
    <property type="entry name" value="O-GLCNACASE"/>
    <property type="match status" value="1"/>
</dbReference>
<dbReference type="PANTHER" id="PTHR13170:SF16">
    <property type="entry name" value="PROTEIN O-GLCNACASE"/>
    <property type="match status" value="1"/>
</dbReference>
<organism evidence="4 5">
    <name type="scientific">Rotaria magnacalcarata</name>
    <dbReference type="NCBI Taxonomy" id="392030"/>
    <lineage>
        <taxon>Eukaryota</taxon>
        <taxon>Metazoa</taxon>
        <taxon>Spiralia</taxon>
        <taxon>Gnathifera</taxon>
        <taxon>Rotifera</taxon>
        <taxon>Eurotatoria</taxon>
        <taxon>Bdelloidea</taxon>
        <taxon>Philodinida</taxon>
        <taxon>Philodinidae</taxon>
        <taxon>Rotaria</taxon>
    </lineage>
</organism>
<dbReference type="EMBL" id="CAJOBI010174912">
    <property type="protein sequence ID" value="CAF4903682.1"/>
    <property type="molecule type" value="Genomic_DNA"/>
</dbReference>
<evidence type="ECO:0000313" key="4">
    <source>
        <dbReference type="EMBL" id="CAF4903682.1"/>
    </source>
</evidence>
<evidence type="ECO:0000259" key="3">
    <source>
        <dbReference type="PROSITE" id="PS52009"/>
    </source>
</evidence>
<feature type="domain" description="GH84" evidence="3">
    <location>
        <begin position="1"/>
        <end position="85"/>
    </location>
</feature>
<keyword evidence="1" id="KW-0378">Hydrolase</keyword>
<dbReference type="InterPro" id="IPR051822">
    <property type="entry name" value="Glycosyl_Hydrolase_84"/>
</dbReference>
<evidence type="ECO:0000256" key="2">
    <source>
        <dbReference type="ARBA" id="ARBA00023295"/>
    </source>
</evidence>
<keyword evidence="2" id="KW-0326">Glycosidase</keyword>
<dbReference type="Gene3D" id="1.20.58.240">
    <property type="entry name" value="STAT, domain 1"/>
    <property type="match status" value="1"/>
</dbReference>
<dbReference type="PROSITE" id="PS52009">
    <property type="entry name" value="GH84"/>
    <property type="match status" value="1"/>
</dbReference>
<gene>
    <name evidence="4" type="ORF">SMN809_LOCUS51877</name>
</gene>
<dbReference type="GO" id="GO:0016231">
    <property type="term" value="F:beta-N-acetylglucosaminidase activity"/>
    <property type="evidence" value="ECO:0007669"/>
    <property type="project" value="TreeGrafter"/>
</dbReference>
<evidence type="ECO:0000256" key="1">
    <source>
        <dbReference type="ARBA" id="ARBA00022801"/>
    </source>
</evidence>
<name>A0A8S3CF25_9BILA</name>
<dbReference type="Pfam" id="PF07555">
    <property type="entry name" value="NAGidase"/>
    <property type="match status" value="1"/>
</dbReference>
<accession>A0A8S3CF25</accession>
<evidence type="ECO:0000313" key="5">
    <source>
        <dbReference type="Proteomes" id="UP000676336"/>
    </source>
</evidence>
<dbReference type="Gene3D" id="3.20.20.80">
    <property type="entry name" value="Glycosidases"/>
    <property type="match status" value="1"/>
</dbReference>
<comment type="caution">
    <text evidence="4">The sequence shown here is derived from an EMBL/GenBank/DDBJ whole genome shotgun (WGS) entry which is preliminary data.</text>
</comment>
<protein>
    <recommendedName>
        <fullName evidence="3">GH84 domain-containing protein</fullName>
    </recommendedName>
</protein>
<proteinExistence type="predicted"/>
<dbReference type="SUPFAM" id="SSF51445">
    <property type="entry name" value="(Trans)glycosidases"/>
    <property type="match status" value="1"/>
</dbReference>
<dbReference type="InterPro" id="IPR017853">
    <property type="entry name" value="GH"/>
</dbReference>
<dbReference type="GO" id="GO:0009100">
    <property type="term" value="P:glycoprotein metabolic process"/>
    <property type="evidence" value="ECO:0007669"/>
    <property type="project" value="TreeGrafter"/>
</dbReference>